<dbReference type="EMBL" id="JBFOLK010000001">
    <property type="protein sequence ID" value="KAL2540415.1"/>
    <property type="molecule type" value="Genomic_DNA"/>
</dbReference>
<dbReference type="CDD" id="cd06141">
    <property type="entry name" value="WRN_exo"/>
    <property type="match status" value="1"/>
</dbReference>
<accession>A0ABD1VSY4</accession>
<reference evidence="7" key="2">
    <citation type="submission" date="2024-07" db="EMBL/GenBank/DDBJ databases">
        <title>Two chromosome-level genome assemblies of Korean endemic species Abeliophyllum distichum and Forsythia ovata (Oleaceae).</title>
        <authorList>
            <person name="Jang H."/>
        </authorList>
    </citation>
    <scope>NUCLEOTIDE SEQUENCE [LARGE SCALE GENOMIC DNA]</scope>
</reference>
<dbReference type="GO" id="GO:0008408">
    <property type="term" value="F:3'-5' exonuclease activity"/>
    <property type="evidence" value="ECO:0007669"/>
    <property type="project" value="UniProtKB-ARBA"/>
</dbReference>
<dbReference type="InterPro" id="IPR012337">
    <property type="entry name" value="RNaseH-like_sf"/>
</dbReference>
<dbReference type="InterPro" id="IPR036397">
    <property type="entry name" value="RNaseH_sf"/>
</dbReference>
<evidence type="ECO:0000256" key="1">
    <source>
        <dbReference type="ARBA" id="ARBA00022722"/>
    </source>
</evidence>
<dbReference type="Pfam" id="PF01612">
    <property type="entry name" value="DNA_pol_A_exo1"/>
    <property type="match status" value="1"/>
</dbReference>
<evidence type="ECO:0000259" key="3">
    <source>
        <dbReference type="Pfam" id="PF01612"/>
    </source>
</evidence>
<evidence type="ECO:0000313" key="5">
    <source>
        <dbReference type="EMBL" id="KAL2540412.1"/>
    </source>
</evidence>
<evidence type="ECO:0000313" key="4">
    <source>
        <dbReference type="EMBL" id="KAL2518538.1"/>
    </source>
</evidence>
<dbReference type="InterPro" id="IPR002562">
    <property type="entry name" value="3'-5'_exonuclease_dom"/>
</dbReference>
<dbReference type="PANTHER" id="PTHR13620:SF121">
    <property type="entry name" value="EMB|CAB82946.1-RELATED"/>
    <property type="match status" value="1"/>
</dbReference>
<keyword evidence="2" id="KW-0378">Hydrolase</keyword>
<dbReference type="EMBL" id="JBFOLK010000001">
    <property type="protein sequence ID" value="KAL2540412.1"/>
    <property type="molecule type" value="Genomic_DNA"/>
</dbReference>
<gene>
    <name evidence="5" type="ORF">Adt_01390</name>
    <name evidence="6" type="ORF">Adt_01393</name>
    <name evidence="4" type="ORF">Adt_14785</name>
</gene>
<name>A0ABD1VSY4_9LAMI</name>
<dbReference type="Gene3D" id="3.30.420.10">
    <property type="entry name" value="Ribonuclease H-like superfamily/Ribonuclease H"/>
    <property type="match status" value="1"/>
</dbReference>
<dbReference type="Proteomes" id="UP001604336">
    <property type="component" value="Unassembled WGS sequence"/>
</dbReference>
<sequence length="137" mass="15126">MSNKTASLQLCVNTKCLIIQLCYIDYIPQSIKNFLSDPNITLVGVEGGDDVLKEYGLTCTTTAIIQALAMARWLIRFNKNPGLKELAGEVVGLSMAKPMHVCKSNWKARALSIQQIEYACIDAFASYRIGHGLLKET</sequence>
<evidence type="ECO:0000313" key="7">
    <source>
        <dbReference type="Proteomes" id="UP001604336"/>
    </source>
</evidence>
<evidence type="ECO:0000313" key="6">
    <source>
        <dbReference type="EMBL" id="KAL2540415.1"/>
    </source>
</evidence>
<dbReference type="SUPFAM" id="SSF53098">
    <property type="entry name" value="Ribonuclease H-like"/>
    <property type="match status" value="1"/>
</dbReference>
<feature type="domain" description="3'-5' exonuclease" evidence="3">
    <location>
        <begin position="3"/>
        <end position="136"/>
    </location>
</feature>
<dbReference type="PANTHER" id="PTHR13620">
    <property type="entry name" value="3-5 EXONUCLEASE"/>
    <property type="match status" value="1"/>
</dbReference>
<dbReference type="InterPro" id="IPR051132">
    <property type="entry name" value="3-5_Exonuclease_domain"/>
</dbReference>
<organism evidence="6 7">
    <name type="scientific">Abeliophyllum distichum</name>
    <dbReference type="NCBI Taxonomy" id="126358"/>
    <lineage>
        <taxon>Eukaryota</taxon>
        <taxon>Viridiplantae</taxon>
        <taxon>Streptophyta</taxon>
        <taxon>Embryophyta</taxon>
        <taxon>Tracheophyta</taxon>
        <taxon>Spermatophyta</taxon>
        <taxon>Magnoliopsida</taxon>
        <taxon>eudicotyledons</taxon>
        <taxon>Gunneridae</taxon>
        <taxon>Pentapetalae</taxon>
        <taxon>asterids</taxon>
        <taxon>lamiids</taxon>
        <taxon>Lamiales</taxon>
        <taxon>Oleaceae</taxon>
        <taxon>Forsythieae</taxon>
        <taxon>Abeliophyllum</taxon>
    </lineage>
</organism>
<dbReference type="GO" id="GO:0016740">
    <property type="term" value="F:transferase activity"/>
    <property type="evidence" value="ECO:0007669"/>
    <property type="project" value="UniProtKB-KW"/>
</dbReference>
<dbReference type="EMBL" id="JBFOLK010000004">
    <property type="protein sequence ID" value="KAL2518538.1"/>
    <property type="molecule type" value="Genomic_DNA"/>
</dbReference>
<keyword evidence="7" id="KW-1185">Reference proteome</keyword>
<proteinExistence type="predicted"/>
<protein>
    <submittedName>
        <fullName evidence="6">Polynucleotidyl transferase</fullName>
    </submittedName>
</protein>
<keyword evidence="1" id="KW-0540">Nuclease</keyword>
<dbReference type="AlphaFoldDB" id="A0ABD1VSY4"/>
<reference evidence="6" key="1">
    <citation type="submission" date="2024-07" db="EMBL/GenBank/DDBJ databases">
        <title>Two chromosome-level genome assemblies of Korean endemic species Abeliophyllum distichum and Forsythia ovata (Oleaceae).</title>
        <authorList>
            <person name="Mun J.H."/>
        </authorList>
    </citation>
    <scope>NUCLEOTIDE SEQUENCE</scope>
    <source>
        <strain evidence="6">KNKB198505000391</strain>
        <tissue evidence="6">Leaf</tissue>
    </source>
</reference>
<keyword evidence="6" id="KW-0808">Transferase</keyword>
<comment type="caution">
    <text evidence="6">The sequence shown here is derived from an EMBL/GenBank/DDBJ whole genome shotgun (WGS) entry which is preliminary data.</text>
</comment>
<evidence type="ECO:0000256" key="2">
    <source>
        <dbReference type="ARBA" id="ARBA00022801"/>
    </source>
</evidence>